<dbReference type="EMBL" id="JYDL01000033">
    <property type="protein sequence ID" value="KRX22210.1"/>
    <property type="molecule type" value="Genomic_DNA"/>
</dbReference>
<evidence type="ECO:0000313" key="2">
    <source>
        <dbReference type="Proteomes" id="UP000054630"/>
    </source>
</evidence>
<gene>
    <name evidence="1" type="ORF">T07_13144</name>
</gene>
<dbReference type="AlphaFoldDB" id="A0A0V0S682"/>
<proteinExistence type="predicted"/>
<name>A0A0V0S682_9BILA</name>
<dbReference type="Proteomes" id="UP000054630">
    <property type="component" value="Unassembled WGS sequence"/>
</dbReference>
<sequence length="315" mass="36308">MYNFPMRQLRAEEAAFHYPNRRDRVSDGGFRFEPQLVRDRRRTGGHILNLFQRRHVGRVDDGELQNRRLEHLVLGPAYAVDLVFAGLAEAQLQRKIIERVVVDHEPAPNEQFVISTVTVVDEHLVAGGPGFDGKNTPIVSVGVVIAAQRLNFVVEQIPHWNQSGLVHSRSHARLRRRYEVDARHHGAGGPAKIFKSKIGLFERSPAERDVVHAAQNWIPLEQISHRGARLETRFCGQHHLPRDQHQQLPLWNIFRSDHADATIVERLWLDAKRFYAVFLAPLLKFFFEIHSVANEFPLKRLLSIYQRVSSAFYIN</sequence>
<organism evidence="1 2">
    <name type="scientific">Trichinella nelsoni</name>
    <dbReference type="NCBI Taxonomy" id="6336"/>
    <lineage>
        <taxon>Eukaryota</taxon>
        <taxon>Metazoa</taxon>
        <taxon>Ecdysozoa</taxon>
        <taxon>Nematoda</taxon>
        <taxon>Enoplea</taxon>
        <taxon>Dorylaimia</taxon>
        <taxon>Trichinellida</taxon>
        <taxon>Trichinellidae</taxon>
        <taxon>Trichinella</taxon>
    </lineage>
</organism>
<accession>A0A0V0S682</accession>
<comment type="caution">
    <text evidence="1">The sequence shown here is derived from an EMBL/GenBank/DDBJ whole genome shotgun (WGS) entry which is preliminary data.</text>
</comment>
<dbReference type="OrthoDB" id="5913252at2759"/>
<protein>
    <submittedName>
        <fullName evidence="1">Uncharacterized protein</fullName>
    </submittedName>
</protein>
<evidence type="ECO:0000313" key="1">
    <source>
        <dbReference type="EMBL" id="KRX22210.1"/>
    </source>
</evidence>
<reference evidence="1 2" key="1">
    <citation type="submission" date="2015-01" db="EMBL/GenBank/DDBJ databases">
        <title>Evolution of Trichinella species and genotypes.</title>
        <authorList>
            <person name="Korhonen P.K."/>
            <person name="Edoardo P."/>
            <person name="Giuseppe L.R."/>
            <person name="Gasser R.B."/>
        </authorList>
    </citation>
    <scope>NUCLEOTIDE SEQUENCE [LARGE SCALE GENOMIC DNA]</scope>
    <source>
        <strain evidence="1">ISS37</strain>
    </source>
</reference>
<keyword evidence="2" id="KW-1185">Reference proteome</keyword>